<comment type="caution">
    <text evidence="1">The sequence shown here is derived from an EMBL/GenBank/DDBJ whole genome shotgun (WGS) entry which is preliminary data.</text>
</comment>
<dbReference type="EMBL" id="BRYB01000714">
    <property type="protein sequence ID" value="GMI35966.1"/>
    <property type="molecule type" value="Genomic_DNA"/>
</dbReference>
<sequence>SEDKEMPCLYVTKDSLAIDRAEAEEAIKVAVQTSDTRDEGAAAIVTKKIEWEYCANYILARLKLPDTSNPFPMNEMREKLPALTPRTEAIMPFLVKLSNDTYETIMVEKPPNLSDPPAVPKEVVISEDDFLKTFNEFQERSKNATEHRVNAEKMQKLMAMSINAFTNAEHDAQRRRAMNKQQRFWLQLFTRWIVRQQVDEVRKVLKLSPAAMQMEAEQQMKKGGGTLPPI</sequence>
<keyword evidence="2" id="KW-1185">Reference proteome</keyword>
<reference evidence="1 2" key="1">
    <citation type="journal article" date="2023" name="Commun. Biol.">
        <title>Genome analysis of Parmales, the sister group of diatoms, reveals the evolutionary specialization of diatoms from phago-mixotrophs to photoautotrophs.</title>
        <authorList>
            <person name="Ban H."/>
            <person name="Sato S."/>
            <person name="Yoshikawa S."/>
            <person name="Yamada K."/>
            <person name="Nakamura Y."/>
            <person name="Ichinomiya M."/>
            <person name="Sato N."/>
            <person name="Blanc-Mathieu R."/>
            <person name="Endo H."/>
            <person name="Kuwata A."/>
            <person name="Ogata H."/>
        </authorList>
    </citation>
    <scope>NUCLEOTIDE SEQUENCE [LARGE SCALE GENOMIC DNA]</scope>
</reference>
<organism evidence="1 2">
    <name type="scientific">Tetraparma gracilis</name>
    <dbReference type="NCBI Taxonomy" id="2962635"/>
    <lineage>
        <taxon>Eukaryota</taxon>
        <taxon>Sar</taxon>
        <taxon>Stramenopiles</taxon>
        <taxon>Ochrophyta</taxon>
        <taxon>Bolidophyceae</taxon>
        <taxon>Parmales</taxon>
        <taxon>Triparmaceae</taxon>
        <taxon>Tetraparma</taxon>
    </lineage>
</organism>
<feature type="non-terminal residue" evidence="1">
    <location>
        <position position="1"/>
    </location>
</feature>
<evidence type="ECO:0000313" key="2">
    <source>
        <dbReference type="Proteomes" id="UP001165060"/>
    </source>
</evidence>
<gene>
    <name evidence="1" type="ORF">TeGR_g1519</name>
</gene>
<protein>
    <submittedName>
        <fullName evidence="1">Uncharacterized protein</fullName>
    </submittedName>
</protein>
<dbReference type="Proteomes" id="UP001165060">
    <property type="component" value="Unassembled WGS sequence"/>
</dbReference>
<proteinExistence type="predicted"/>
<accession>A0ABQ6MY17</accession>
<name>A0ABQ6MY17_9STRA</name>
<evidence type="ECO:0000313" key="1">
    <source>
        <dbReference type="EMBL" id="GMI35966.1"/>
    </source>
</evidence>